<dbReference type="PROSITE" id="PS51257">
    <property type="entry name" value="PROKAR_LIPOPROTEIN"/>
    <property type="match status" value="1"/>
</dbReference>
<dbReference type="PANTHER" id="PTHR30290">
    <property type="entry name" value="PERIPLASMIC BINDING COMPONENT OF ABC TRANSPORTER"/>
    <property type="match status" value="1"/>
</dbReference>
<organism evidence="6 7">
    <name type="scientific">Streptomyces tremellae</name>
    <dbReference type="NCBI Taxonomy" id="1124239"/>
    <lineage>
        <taxon>Bacteria</taxon>
        <taxon>Bacillati</taxon>
        <taxon>Actinomycetota</taxon>
        <taxon>Actinomycetes</taxon>
        <taxon>Kitasatosporales</taxon>
        <taxon>Streptomycetaceae</taxon>
        <taxon>Streptomyces</taxon>
    </lineage>
</organism>
<evidence type="ECO:0000313" key="6">
    <source>
        <dbReference type="EMBL" id="GAA3719765.1"/>
    </source>
</evidence>
<comment type="similarity">
    <text evidence="2">Belongs to the bacterial solute-binding protein 5 family.</text>
</comment>
<accession>A0ABP7ENW9</accession>
<comment type="caution">
    <text evidence="6">The sequence shown here is derived from an EMBL/GenBank/DDBJ whole genome shotgun (WGS) entry which is preliminary data.</text>
</comment>
<dbReference type="Pfam" id="PF00496">
    <property type="entry name" value="SBP_bac_5"/>
    <property type="match status" value="1"/>
</dbReference>
<dbReference type="Gene3D" id="3.10.105.10">
    <property type="entry name" value="Dipeptide-binding Protein, Domain 3"/>
    <property type="match status" value="1"/>
</dbReference>
<evidence type="ECO:0000256" key="3">
    <source>
        <dbReference type="ARBA" id="ARBA00022729"/>
    </source>
</evidence>
<keyword evidence="7" id="KW-1185">Reference proteome</keyword>
<sequence>MPHRTTEGDILTMKNRRTAAAISALLALGLGASACGGGGSNDSSGGSAKANTAVDGIANKTTKKGGTVTAEISSGADSLDPGNTYYGWVQNFSRLYARTLMTFKPAPGKENLKVVPDLATGPGTGSADAKTWTYHIRKGVKFQDGSEITSKDVKYAIERSNFAPEALSNGPTYFKTYLADDSGYKGPYKDKSADGLKSIETPDPYTIVFHLSKPFADMNYLATFTQTSPVQQKLDKGASYQQNMQSTGPYKFASFNESTGATLVRNPQWDPKTDPIRKALPDRIVLKYNVNQTTIDEHLINDTSTVDIQGTGVASKTQPKLLVNPKEKAQTDNPYAGVTQYLALDNKVKPFDNADCRTAVQYAVDKAGMVDAVGGSVKGTPASTVIPPTVAGYKKFDTYATSGNKGDLAKAKQYLAKCGKPNGFSTTLTARSDRPDEVLAATQLQETLKKIGVNASIKTFPGSKYFTDFAGVPDWVHKNNAGMMMMAWGADWPTGYGYLDQIADGRAIKPSGGTNLSELNDKAINDEFDKAIATVDNTQRNAEWGKIDQMIMKQGSIVPLFYKKNLLYRPASAANVEVTAAYLGMYDYTTLTSTK</sequence>
<evidence type="ECO:0000256" key="4">
    <source>
        <dbReference type="SAM" id="SignalP"/>
    </source>
</evidence>
<dbReference type="PANTHER" id="PTHR30290:SF83">
    <property type="entry name" value="ABC TRANSPORTER SUBSTRATE-BINDING PROTEIN"/>
    <property type="match status" value="1"/>
</dbReference>
<dbReference type="EMBL" id="BAABEP010000007">
    <property type="protein sequence ID" value="GAA3719765.1"/>
    <property type="molecule type" value="Genomic_DNA"/>
</dbReference>
<dbReference type="InterPro" id="IPR039424">
    <property type="entry name" value="SBP_5"/>
</dbReference>
<comment type="subcellular location">
    <subcellularLocation>
        <location evidence="1">Cell membrane</location>
        <topology evidence="1">Lipid-anchor</topology>
    </subcellularLocation>
</comment>
<evidence type="ECO:0000256" key="2">
    <source>
        <dbReference type="ARBA" id="ARBA00005695"/>
    </source>
</evidence>
<dbReference type="PROSITE" id="PS01040">
    <property type="entry name" value="SBP_BACTERIAL_5"/>
    <property type="match status" value="1"/>
</dbReference>
<dbReference type="SUPFAM" id="SSF53850">
    <property type="entry name" value="Periplasmic binding protein-like II"/>
    <property type="match status" value="1"/>
</dbReference>
<dbReference type="InterPro" id="IPR030678">
    <property type="entry name" value="Peptide/Ni-bd"/>
</dbReference>
<proteinExistence type="inferred from homology"/>
<dbReference type="Gene3D" id="3.40.190.10">
    <property type="entry name" value="Periplasmic binding protein-like II"/>
    <property type="match status" value="1"/>
</dbReference>
<gene>
    <name evidence="6" type="ORF">GCM10023082_16500</name>
</gene>
<feature type="chain" id="PRO_5045353394" evidence="4">
    <location>
        <begin position="35"/>
        <end position="595"/>
    </location>
</feature>
<feature type="signal peptide" evidence="4">
    <location>
        <begin position="1"/>
        <end position="34"/>
    </location>
</feature>
<dbReference type="InterPro" id="IPR023765">
    <property type="entry name" value="SBP_5_CS"/>
</dbReference>
<dbReference type="InterPro" id="IPR000914">
    <property type="entry name" value="SBP_5_dom"/>
</dbReference>
<evidence type="ECO:0000259" key="5">
    <source>
        <dbReference type="Pfam" id="PF00496"/>
    </source>
</evidence>
<feature type="domain" description="Solute-binding protein family 5" evidence="5">
    <location>
        <begin position="113"/>
        <end position="505"/>
    </location>
</feature>
<protein>
    <submittedName>
        <fullName evidence="6">ABC transporter substrate-binding protein</fullName>
    </submittedName>
</protein>
<dbReference type="Proteomes" id="UP001499884">
    <property type="component" value="Unassembled WGS sequence"/>
</dbReference>
<keyword evidence="3 4" id="KW-0732">Signal</keyword>
<dbReference type="CDD" id="cd08506">
    <property type="entry name" value="PBP2_clavulanate_OppA2"/>
    <property type="match status" value="1"/>
</dbReference>
<evidence type="ECO:0000256" key="1">
    <source>
        <dbReference type="ARBA" id="ARBA00004193"/>
    </source>
</evidence>
<reference evidence="7" key="1">
    <citation type="journal article" date="2019" name="Int. J. Syst. Evol. Microbiol.">
        <title>The Global Catalogue of Microorganisms (GCM) 10K type strain sequencing project: providing services to taxonomists for standard genome sequencing and annotation.</title>
        <authorList>
            <consortium name="The Broad Institute Genomics Platform"/>
            <consortium name="The Broad Institute Genome Sequencing Center for Infectious Disease"/>
            <person name="Wu L."/>
            <person name="Ma J."/>
        </authorList>
    </citation>
    <scope>NUCLEOTIDE SEQUENCE [LARGE SCALE GENOMIC DNA]</scope>
    <source>
        <strain evidence="7">JCM 30846</strain>
    </source>
</reference>
<dbReference type="PIRSF" id="PIRSF002741">
    <property type="entry name" value="MppA"/>
    <property type="match status" value="1"/>
</dbReference>
<evidence type="ECO:0000313" key="7">
    <source>
        <dbReference type="Proteomes" id="UP001499884"/>
    </source>
</evidence>
<name>A0ABP7ENW9_9ACTN</name>